<evidence type="ECO:0000313" key="4">
    <source>
        <dbReference type="EMBL" id="ACD14671.1"/>
    </source>
</evidence>
<dbReference type="Gene3D" id="1.10.443.10">
    <property type="entry name" value="Intergrase catalytic core"/>
    <property type="match status" value="1"/>
</dbReference>
<dbReference type="PROSITE" id="PS51898">
    <property type="entry name" value="TYR_RECOMBINASE"/>
    <property type="match status" value="1"/>
</dbReference>
<evidence type="ECO:0000256" key="2">
    <source>
        <dbReference type="ARBA" id="ARBA00023172"/>
    </source>
</evidence>
<dbReference type="EMBL" id="CP001052">
    <property type="protein sequence ID" value="ACD14671.1"/>
    <property type="molecule type" value="Genomic_DNA"/>
</dbReference>
<dbReference type="GO" id="GO:0015074">
    <property type="term" value="P:DNA integration"/>
    <property type="evidence" value="ECO:0007669"/>
    <property type="project" value="UniProtKB-KW"/>
</dbReference>
<accession>B2T0V1</accession>
<evidence type="ECO:0000256" key="1">
    <source>
        <dbReference type="ARBA" id="ARBA00022908"/>
    </source>
</evidence>
<name>B2T0V1_PARPJ</name>
<dbReference type="AlphaFoldDB" id="B2T0V1"/>
<dbReference type="OrthoDB" id="662444at2"/>
<dbReference type="STRING" id="398527.Bphyt_0244"/>
<dbReference type="InterPro" id="IPR002104">
    <property type="entry name" value="Integrase_catalytic"/>
</dbReference>
<dbReference type="RefSeq" id="WP_012431320.1">
    <property type="nucleotide sequence ID" value="NC_010681.1"/>
</dbReference>
<keyword evidence="1" id="KW-0229">DNA integration</keyword>
<dbReference type="HOGENOM" id="CLU_027562_10_1_4"/>
<organism evidence="4 5">
    <name type="scientific">Paraburkholderia phytofirmans (strain DSM 17436 / LMG 22146 / PsJN)</name>
    <name type="common">Burkholderia phytofirmans</name>
    <dbReference type="NCBI Taxonomy" id="398527"/>
    <lineage>
        <taxon>Bacteria</taxon>
        <taxon>Pseudomonadati</taxon>
        <taxon>Pseudomonadota</taxon>
        <taxon>Betaproteobacteria</taxon>
        <taxon>Burkholderiales</taxon>
        <taxon>Burkholderiaceae</taxon>
        <taxon>Paraburkholderia</taxon>
    </lineage>
</organism>
<dbReference type="GO" id="GO:0006310">
    <property type="term" value="P:DNA recombination"/>
    <property type="evidence" value="ECO:0007669"/>
    <property type="project" value="UniProtKB-KW"/>
</dbReference>
<dbReference type="InterPro" id="IPR011010">
    <property type="entry name" value="DNA_brk_join_enz"/>
</dbReference>
<dbReference type="InterPro" id="IPR013762">
    <property type="entry name" value="Integrase-like_cat_sf"/>
</dbReference>
<keyword evidence="2" id="KW-0233">DNA recombination</keyword>
<proteinExistence type="predicted"/>
<dbReference type="Pfam" id="PF00589">
    <property type="entry name" value="Phage_integrase"/>
    <property type="match status" value="1"/>
</dbReference>
<dbReference type="KEGG" id="bpy:Bphyt_0244"/>
<reference evidence="4 5" key="1">
    <citation type="journal article" date="2011" name="J. Bacteriol.">
        <title>Complete genome sequence of the plant growth-promoting endophyte Burkholderia phytofirmans strain PsJN.</title>
        <authorList>
            <person name="Weilharter A."/>
            <person name="Mitter B."/>
            <person name="Shin M.V."/>
            <person name="Chain P.S."/>
            <person name="Nowak J."/>
            <person name="Sessitsch A."/>
        </authorList>
    </citation>
    <scope>NUCLEOTIDE SEQUENCE [LARGE SCALE GENOMIC DNA]</scope>
    <source>
        <strain evidence="5">DSM 17436 / LMG 22146 / PsJN</strain>
    </source>
</reference>
<dbReference type="InterPro" id="IPR050090">
    <property type="entry name" value="Tyrosine_recombinase_XerCD"/>
</dbReference>
<dbReference type="SUPFAM" id="SSF56349">
    <property type="entry name" value="DNA breaking-rejoining enzymes"/>
    <property type="match status" value="1"/>
</dbReference>
<evidence type="ECO:0000313" key="5">
    <source>
        <dbReference type="Proteomes" id="UP000001739"/>
    </source>
</evidence>
<sequence>MNTRENVSRFLDTQSIGPESCRHYRSILLEFEESLYGRMSVTDQAGTVPLREWLKQETQRLSLRNVICRIRVIARYLKWRTAEGGCSHPLLELRAQYGGHLGPIVCALLESDYESALQRLKPLSEWGSVLGPMMCEHVARMQSLGYRYEARMGDLRYFDRFLQQHPDLATAKLPQLLDAWSKESNRIRHQFRVQQCGLILSRALRRKDPAVSIMPVAAGLYSRTVEQERRPYVFTEAEIRALLDAARAFPSPRSPLRPIALHAMITLAYCAGLRVGEIAALRLRDLDLKSGLLEVRETKFFKSRRLPLAPSALNVLRAYVADRAASGAPVEEDAPMWWASLLRCGYSRKTIKELLRCVMRRAGLKTEHGRQGPRLHDIRHTFVAHRMTQWYRDGVNPQAHLPYLATYLGHKDIGSTLAYLHSTPELLRQASERYRQHSVDVLRAQGDAS</sequence>
<dbReference type="Proteomes" id="UP000001739">
    <property type="component" value="Chromosome 1"/>
</dbReference>
<gene>
    <name evidence="4" type="ordered locus">Bphyt_0244</name>
</gene>
<dbReference type="PANTHER" id="PTHR30349">
    <property type="entry name" value="PHAGE INTEGRASE-RELATED"/>
    <property type="match status" value="1"/>
</dbReference>
<dbReference type="PANTHER" id="PTHR30349:SF88">
    <property type="entry name" value="BLL1584 PROTEIN"/>
    <property type="match status" value="1"/>
</dbReference>
<dbReference type="GO" id="GO:0003677">
    <property type="term" value="F:DNA binding"/>
    <property type="evidence" value="ECO:0007669"/>
    <property type="project" value="InterPro"/>
</dbReference>
<evidence type="ECO:0000259" key="3">
    <source>
        <dbReference type="PROSITE" id="PS51898"/>
    </source>
</evidence>
<dbReference type="eggNOG" id="COG0582">
    <property type="taxonomic scope" value="Bacteria"/>
</dbReference>
<protein>
    <submittedName>
        <fullName evidence="4">Integrase family protein</fullName>
    </submittedName>
</protein>
<feature type="domain" description="Tyr recombinase" evidence="3">
    <location>
        <begin position="229"/>
        <end position="432"/>
    </location>
</feature>